<keyword evidence="4" id="KW-1133">Transmembrane helix</keyword>
<comment type="caution">
    <text evidence="6">The sequence shown here is derived from an EMBL/GenBank/DDBJ whole genome shotgun (WGS) entry which is preliminary data.</text>
</comment>
<evidence type="ECO:0000256" key="2">
    <source>
        <dbReference type="ARBA" id="ARBA00022475"/>
    </source>
</evidence>
<dbReference type="PANTHER" id="PTHR34857">
    <property type="entry name" value="SLL0384 PROTEIN"/>
    <property type="match status" value="1"/>
</dbReference>
<dbReference type="EMBL" id="WMQV01000026">
    <property type="protein sequence ID" value="MTL94904.1"/>
    <property type="molecule type" value="Genomic_DNA"/>
</dbReference>
<dbReference type="GO" id="GO:0005886">
    <property type="term" value="C:plasma membrane"/>
    <property type="evidence" value="ECO:0007669"/>
    <property type="project" value="UniProtKB-ARBA"/>
</dbReference>
<keyword evidence="3 6" id="KW-0812">Transmembrane</keyword>
<dbReference type="AlphaFoldDB" id="A0A6I3NB43"/>
<keyword evidence="2" id="KW-1003">Cell membrane</keyword>
<evidence type="ECO:0000313" key="6">
    <source>
        <dbReference type="EMBL" id="MTL94904.1"/>
    </source>
</evidence>
<evidence type="ECO:0000256" key="5">
    <source>
        <dbReference type="ARBA" id="ARBA00023136"/>
    </source>
</evidence>
<keyword evidence="5" id="KW-0472">Membrane</keyword>
<proteinExistence type="predicted"/>
<dbReference type="InterPro" id="IPR051611">
    <property type="entry name" value="ECF_transporter_component"/>
</dbReference>
<dbReference type="InterPro" id="IPR003339">
    <property type="entry name" value="ABC/ECF_trnsptr_transmembrane"/>
</dbReference>
<evidence type="ECO:0000256" key="1">
    <source>
        <dbReference type="ARBA" id="ARBA00004141"/>
    </source>
</evidence>
<evidence type="ECO:0000256" key="4">
    <source>
        <dbReference type="ARBA" id="ARBA00022989"/>
    </source>
</evidence>
<dbReference type="PANTHER" id="PTHR34857:SF2">
    <property type="entry name" value="SLL0384 PROTEIN"/>
    <property type="match status" value="1"/>
</dbReference>
<name>A0A6I3NB43_9FIRM</name>
<accession>A0A6I3NB43</accession>
<protein>
    <submittedName>
        <fullName evidence="6">Energy-coupling factor transporter transmembrane protein EcfT</fullName>
    </submittedName>
</protein>
<comment type="subcellular location">
    <subcellularLocation>
        <location evidence="1">Membrane</location>
        <topology evidence="1">Multi-pass membrane protein</topology>
    </subcellularLocation>
</comment>
<dbReference type="CDD" id="cd16914">
    <property type="entry name" value="EcfT"/>
    <property type="match status" value="1"/>
</dbReference>
<dbReference type="RefSeq" id="WP_129821425.1">
    <property type="nucleotide sequence ID" value="NZ_RCYV01000008.1"/>
</dbReference>
<sequence length="276" mass="31679">MNTKLLAYIDVDSPIHRLTGSTKLICFLLWSITAMLSYDTRVLGMMFIISLILFKLSKVEFKQVALVFYFILIFLVINNIAVFIFSPVEGVHIYGTQHDLFKLFGPYVLTQEQLFYQFNMTLKYLTIIPLGLVFLSATDPSEFAASLSKIGISYRLAYSVAIAMRYIPDIQRDFVEISQAQQARGIDMSSKATLWVRLKNTSAILMPLILTSLDRIETISYAMELRAFGKHKKRTFYSERSFLKRDAYTLVGFSVLMAIFLVITFSNGTRFYNPFI</sequence>
<gene>
    <name evidence="6" type="ORF">GMA64_10225</name>
</gene>
<organism evidence="6">
    <name type="scientific">Turicibacter sanguinis</name>
    <dbReference type="NCBI Taxonomy" id="154288"/>
    <lineage>
        <taxon>Bacteria</taxon>
        <taxon>Bacillati</taxon>
        <taxon>Bacillota</taxon>
        <taxon>Erysipelotrichia</taxon>
        <taxon>Erysipelotrichales</taxon>
        <taxon>Turicibacteraceae</taxon>
        <taxon>Turicibacter</taxon>
    </lineage>
</organism>
<dbReference type="Pfam" id="PF02361">
    <property type="entry name" value="CbiQ"/>
    <property type="match status" value="1"/>
</dbReference>
<evidence type="ECO:0000256" key="3">
    <source>
        <dbReference type="ARBA" id="ARBA00022692"/>
    </source>
</evidence>
<reference evidence="6" key="1">
    <citation type="journal article" date="2019" name="Nat. Med.">
        <title>A library of human gut bacterial isolates paired with longitudinal multiomics data enables mechanistic microbiome research.</title>
        <authorList>
            <person name="Poyet M."/>
            <person name="Groussin M."/>
            <person name="Gibbons S.M."/>
            <person name="Avila-Pacheco J."/>
            <person name="Jiang X."/>
            <person name="Kearney S.M."/>
            <person name="Perrotta A.R."/>
            <person name="Berdy B."/>
            <person name="Zhao S."/>
            <person name="Lieberman T.D."/>
            <person name="Swanson P.K."/>
            <person name="Smith M."/>
            <person name="Roesemann S."/>
            <person name="Alexander J.E."/>
            <person name="Rich S.A."/>
            <person name="Livny J."/>
            <person name="Vlamakis H."/>
            <person name="Clish C."/>
            <person name="Bullock K."/>
            <person name="Deik A."/>
            <person name="Scott J."/>
            <person name="Pierce K.A."/>
            <person name="Xavier R.J."/>
            <person name="Alm E.J."/>
        </authorList>
    </citation>
    <scope>NUCLEOTIDE SEQUENCE</scope>
    <source>
        <strain evidence="6">BIOML-A179</strain>
    </source>
</reference>